<reference evidence="2 3" key="1">
    <citation type="submission" date="2023-02" db="EMBL/GenBank/DDBJ databases">
        <title>LHISI_Scaffold_Assembly.</title>
        <authorList>
            <person name="Stuart O.P."/>
            <person name="Cleave R."/>
            <person name="Magrath M.J.L."/>
            <person name="Mikheyev A.S."/>
        </authorList>
    </citation>
    <scope>NUCLEOTIDE SEQUENCE [LARGE SCALE GENOMIC DNA]</scope>
    <source>
        <strain evidence="2">Daus_M_001</strain>
        <tissue evidence="2">Leg muscle</tissue>
    </source>
</reference>
<evidence type="ECO:0000313" key="2">
    <source>
        <dbReference type="EMBL" id="KAJ8881387.1"/>
    </source>
</evidence>
<dbReference type="Proteomes" id="UP001159363">
    <property type="component" value="Chromosome 5"/>
</dbReference>
<evidence type="ECO:0000256" key="1">
    <source>
        <dbReference type="SAM" id="MobiDB-lite"/>
    </source>
</evidence>
<dbReference type="EMBL" id="JARBHB010000006">
    <property type="protein sequence ID" value="KAJ8881387.1"/>
    <property type="molecule type" value="Genomic_DNA"/>
</dbReference>
<feature type="region of interest" description="Disordered" evidence="1">
    <location>
        <begin position="1"/>
        <end position="29"/>
    </location>
</feature>
<sequence>MMVKRGEYGAALERHGRGKGRSRENPPIRGIVRHDSHISHYFSSSSCLQKERSPPTKANRIRFPMVSLSDFRTRESCQTMPWSAGFLGGLPYHPPSHSGATPCSPRLTLIDSHDTDGVNIPTSLPIGVLQVIYLHRGKAASYIAQLACSRKFFVPQRRRENSRNDYIPSRSIFHGQERHESRQSCSGTRPTQWIIAAAASLSEVPQKVDASTRSASGWLAAGLTAISLSTSQRMGCRASKGGGRANNRKGLSSSPFYRIILLSFLPRLPLPVRRLRSWPLRKRRPMSVKTWCGVSKFDNASDVVMDERTTLYHETQPAHRCVDSCDDVLRRYRSRIPFISPGINESSGIRSCDRGGHGTGPTAPKPVFTDMDLLKNDRCNVFHSHTYSNSPGSSHVLQNVDTRSRHLPLPTVDHAARSESHQSSIKPLHSELPVQRHAYGQMTHLPPWQTELFLFGAAGSGIGGGNVYEDSVDDNYHDDSVEEVFDEKDDDSPDVPTHFSNKFPATDGVNMAEGVENANYNFPEDPN</sequence>
<feature type="region of interest" description="Disordered" evidence="1">
    <location>
        <begin position="486"/>
        <end position="508"/>
    </location>
</feature>
<accession>A0ABQ9HAP0</accession>
<evidence type="ECO:0000313" key="3">
    <source>
        <dbReference type="Proteomes" id="UP001159363"/>
    </source>
</evidence>
<protein>
    <submittedName>
        <fullName evidence="2">Uncharacterized protein</fullName>
    </submittedName>
</protein>
<organism evidence="2 3">
    <name type="scientific">Dryococelus australis</name>
    <dbReference type="NCBI Taxonomy" id="614101"/>
    <lineage>
        <taxon>Eukaryota</taxon>
        <taxon>Metazoa</taxon>
        <taxon>Ecdysozoa</taxon>
        <taxon>Arthropoda</taxon>
        <taxon>Hexapoda</taxon>
        <taxon>Insecta</taxon>
        <taxon>Pterygota</taxon>
        <taxon>Neoptera</taxon>
        <taxon>Polyneoptera</taxon>
        <taxon>Phasmatodea</taxon>
        <taxon>Verophasmatodea</taxon>
        <taxon>Anareolatae</taxon>
        <taxon>Phasmatidae</taxon>
        <taxon>Eurycanthinae</taxon>
        <taxon>Dryococelus</taxon>
    </lineage>
</organism>
<gene>
    <name evidence="2" type="ORF">PR048_017868</name>
</gene>
<name>A0ABQ9HAP0_9NEOP</name>
<feature type="region of interest" description="Disordered" evidence="1">
    <location>
        <begin position="347"/>
        <end position="366"/>
    </location>
</feature>
<proteinExistence type="predicted"/>
<keyword evidence="3" id="KW-1185">Reference proteome</keyword>
<comment type="caution">
    <text evidence="2">The sequence shown here is derived from an EMBL/GenBank/DDBJ whole genome shotgun (WGS) entry which is preliminary data.</text>
</comment>